<dbReference type="EMBL" id="AP025292">
    <property type="protein sequence ID" value="BDC99402.1"/>
    <property type="molecule type" value="Genomic_DNA"/>
</dbReference>
<gene>
    <name evidence="3" type="ORF">PEPS_16830</name>
</gene>
<sequence>MKKICFAIALLFCGMTSHAQKKSAIDAQVTPNILKGQMNFFAADELQGRDLGSVGIDIAARYLSTTMQSFGVSPYKEGKDGYFQPVELQEFKVPKVQFAVEGLMGTSAITMNQKNLNFDGDALFLGYATPDEFKESLVKGKIILTFSGTKTDQSIGAAMKQYQILEAAAKKAGAKALVQIFRGAVTDWHKLDHYFNSPKMVVKGQVPRVRNDFTSIFVHENDQPFHGILGQYYKVQLKVDASGLHMVQDVPAKNIIGIVEGTDSKLKNEYVIYTAHYDHLGLGEKNAEGDSIYNGARDNGAGVLSVLNAAAYLAKHPTKRSAMFLFLTGEEKGLLGSQYYVENPVIPLKQCVYVMNNDNGACNDKSIITIVGLNRTTATPHFLKAGKTYGLKPMGDPTKEGLFRRSDNISFAEKGIPAPTLSLGFTGFDETVMHYYHQTDDNPATIDYDYLTKFVRTYIYAGALIGNDKKTPEWTVGDPYFKAGQKLYQP</sequence>
<feature type="signal peptide" evidence="1">
    <location>
        <begin position="1"/>
        <end position="19"/>
    </location>
</feature>
<evidence type="ECO:0000313" key="4">
    <source>
        <dbReference type="Proteomes" id="UP001354989"/>
    </source>
</evidence>
<dbReference type="SUPFAM" id="SSF53187">
    <property type="entry name" value="Zn-dependent exopeptidases"/>
    <property type="match status" value="1"/>
</dbReference>
<dbReference type="Proteomes" id="UP001354989">
    <property type="component" value="Chromosome"/>
</dbReference>
<dbReference type="PANTHER" id="PTHR12147">
    <property type="entry name" value="METALLOPEPTIDASE M28 FAMILY MEMBER"/>
    <property type="match status" value="1"/>
</dbReference>
<accession>A0ABM7VEW8</accession>
<feature type="domain" description="Peptidase M28" evidence="2">
    <location>
        <begin position="254"/>
        <end position="459"/>
    </location>
</feature>
<feature type="chain" id="PRO_5047242071" evidence="1">
    <location>
        <begin position="20"/>
        <end position="490"/>
    </location>
</feature>
<dbReference type="Gene3D" id="3.40.630.10">
    <property type="entry name" value="Zn peptidases"/>
    <property type="match status" value="1"/>
</dbReference>
<dbReference type="InterPro" id="IPR007484">
    <property type="entry name" value="Peptidase_M28"/>
</dbReference>
<evidence type="ECO:0000259" key="2">
    <source>
        <dbReference type="Pfam" id="PF04389"/>
    </source>
</evidence>
<proteinExistence type="predicted"/>
<protein>
    <submittedName>
        <fullName evidence="3">M28-family zinc peptidase</fullName>
    </submittedName>
</protein>
<organism evidence="3 4">
    <name type="scientific">Persicobacter psychrovividus</name>
    <dbReference type="NCBI Taxonomy" id="387638"/>
    <lineage>
        <taxon>Bacteria</taxon>
        <taxon>Pseudomonadati</taxon>
        <taxon>Bacteroidota</taxon>
        <taxon>Cytophagia</taxon>
        <taxon>Cytophagales</taxon>
        <taxon>Persicobacteraceae</taxon>
        <taxon>Persicobacter</taxon>
    </lineage>
</organism>
<name>A0ABM7VEW8_9BACT</name>
<dbReference type="Gene3D" id="3.50.30.30">
    <property type="match status" value="1"/>
</dbReference>
<dbReference type="Pfam" id="PF04389">
    <property type="entry name" value="Peptidase_M28"/>
    <property type="match status" value="1"/>
</dbReference>
<dbReference type="RefSeq" id="WP_338396771.1">
    <property type="nucleotide sequence ID" value="NZ_AP025292.1"/>
</dbReference>
<dbReference type="InterPro" id="IPR045175">
    <property type="entry name" value="M28_fam"/>
</dbReference>
<dbReference type="PANTHER" id="PTHR12147:SF26">
    <property type="entry name" value="PEPTIDASE M28 DOMAIN-CONTAINING PROTEIN"/>
    <property type="match status" value="1"/>
</dbReference>
<keyword evidence="4" id="KW-1185">Reference proteome</keyword>
<evidence type="ECO:0000313" key="3">
    <source>
        <dbReference type="EMBL" id="BDC99402.1"/>
    </source>
</evidence>
<evidence type="ECO:0000256" key="1">
    <source>
        <dbReference type="SAM" id="SignalP"/>
    </source>
</evidence>
<keyword evidence="1" id="KW-0732">Signal</keyword>
<reference evidence="3 4" key="1">
    <citation type="submission" date="2021-12" db="EMBL/GenBank/DDBJ databases">
        <title>Genome sequencing of bacteria with rrn-lacking chromosome and rrn-plasmid.</title>
        <authorList>
            <person name="Anda M."/>
            <person name="Iwasaki W."/>
        </authorList>
    </citation>
    <scope>NUCLEOTIDE SEQUENCE [LARGE SCALE GENOMIC DNA]</scope>
    <source>
        <strain evidence="3 4">NBRC 101262</strain>
    </source>
</reference>